<keyword evidence="1" id="KW-1133">Transmembrane helix</keyword>
<reference evidence="2 3" key="1">
    <citation type="submission" date="2019-03" db="EMBL/GenBank/DDBJ databases">
        <title>Genomics of glacier-inhabiting Cryobacterium strains.</title>
        <authorList>
            <person name="Liu Q."/>
            <person name="Xin Y.-H."/>
        </authorList>
    </citation>
    <scope>NUCLEOTIDE SEQUENCE [LARGE SCALE GENOMIC DNA]</scope>
    <source>
        <strain evidence="2 3">MDB1-5</strain>
    </source>
</reference>
<dbReference type="EMBL" id="SOFS01000001">
    <property type="protein sequence ID" value="TFC24088.1"/>
    <property type="molecule type" value="Genomic_DNA"/>
</dbReference>
<proteinExistence type="predicted"/>
<comment type="caution">
    <text evidence="2">The sequence shown here is derived from an EMBL/GenBank/DDBJ whole genome shotgun (WGS) entry which is preliminary data.</text>
</comment>
<gene>
    <name evidence="2" type="ORF">E3O46_00155</name>
</gene>
<keyword evidence="1" id="KW-0812">Transmembrane</keyword>
<feature type="transmembrane region" description="Helical" evidence="1">
    <location>
        <begin position="20"/>
        <end position="42"/>
    </location>
</feature>
<keyword evidence="3" id="KW-1185">Reference proteome</keyword>
<keyword evidence="1" id="KW-0472">Membrane</keyword>
<dbReference type="RefSeq" id="WP_134560884.1">
    <property type="nucleotide sequence ID" value="NZ_SOFS01000001.1"/>
</dbReference>
<name>A0ABY2ISL9_9MICO</name>
<feature type="transmembrane region" description="Helical" evidence="1">
    <location>
        <begin position="62"/>
        <end position="81"/>
    </location>
</feature>
<sequence>MSWTTALITPALPDHPLFVFAAYFAVVLLSVALPFAVSLVLYEVLQLWAVRRRERAEPDLRALLLTVLVAVALGVIGVLLLQFGLTGAPPASGTAASLGGLAARLLIVFAPLAVLVLVLRTLIARRR</sequence>
<accession>A0ABY2ISL9</accession>
<feature type="transmembrane region" description="Helical" evidence="1">
    <location>
        <begin position="101"/>
        <end position="123"/>
    </location>
</feature>
<dbReference type="Proteomes" id="UP000297604">
    <property type="component" value="Unassembled WGS sequence"/>
</dbReference>
<protein>
    <submittedName>
        <fullName evidence="2">Uncharacterized protein</fullName>
    </submittedName>
</protein>
<evidence type="ECO:0000313" key="2">
    <source>
        <dbReference type="EMBL" id="TFC24088.1"/>
    </source>
</evidence>
<evidence type="ECO:0000256" key="1">
    <source>
        <dbReference type="SAM" id="Phobius"/>
    </source>
</evidence>
<evidence type="ECO:0000313" key="3">
    <source>
        <dbReference type="Proteomes" id="UP000297604"/>
    </source>
</evidence>
<organism evidence="2 3">
    <name type="scientific">Cryobacterium glucosi</name>
    <dbReference type="NCBI Taxonomy" id="1259175"/>
    <lineage>
        <taxon>Bacteria</taxon>
        <taxon>Bacillati</taxon>
        <taxon>Actinomycetota</taxon>
        <taxon>Actinomycetes</taxon>
        <taxon>Micrococcales</taxon>
        <taxon>Microbacteriaceae</taxon>
        <taxon>Cryobacterium</taxon>
    </lineage>
</organism>